<feature type="signal peptide" evidence="4">
    <location>
        <begin position="1"/>
        <end position="24"/>
    </location>
</feature>
<dbReference type="NCBIfam" id="TIGR01614">
    <property type="entry name" value="PME_inhib"/>
    <property type="match status" value="1"/>
</dbReference>
<keyword evidence="2" id="KW-1015">Disulfide bond</keyword>
<dbReference type="InterPro" id="IPR052421">
    <property type="entry name" value="PCW_Enzyme_Inhibitor"/>
</dbReference>
<feature type="domain" description="Pectinesterase inhibitor" evidence="5">
    <location>
        <begin position="25"/>
        <end position="173"/>
    </location>
</feature>
<organism evidence="6">
    <name type="scientific">Sesamum radiatum</name>
    <name type="common">Black benniseed</name>
    <dbReference type="NCBI Taxonomy" id="300843"/>
    <lineage>
        <taxon>Eukaryota</taxon>
        <taxon>Viridiplantae</taxon>
        <taxon>Streptophyta</taxon>
        <taxon>Embryophyta</taxon>
        <taxon>Tracheophyta</taxon>
        <taxon>Spermatophyta</taxon>
        <taxon>Magnoliopsida</taxon>
        <taxon>eudicotyledons</taxon>
        <taxon>Gunneridae</taxon>
        <taxon>Pentapetalae</taxon>
        <taxon>asterids</taxon>
        <taxon>lamiids</taxon>
        <taxon>Lamiales</taxon>
        <taxon>Pedaliaceae</taxon>
        <taxon>Sesamum</taxon>
    </lineage>
</organism>
<dbReference type="Pfam" id="PF04043">
    <property type="entry name" value="PMEI"/>
    <property type="match status" value="1"/>
</dbReference>
<accession>A0AAW2TTY6</accession>
<comment type="similarity">
    <text evidence="3">Belongs to the PMEI family.</text>
</comment>
<dbReference type="Gene3D" id="1.20.140.40">
    <property type="entry name" value="Invertase/pectin methylesterase inhibitor family protein"/>
    <property type="match status" value="1"/>
</dbReference>
<protein>
    <recommendedName>
        <fullName evidence="5">Pectinesterase inhibitor domain-containing protein</fullName>
    </recommendedName>
</protein>
<feature type="chain" id="PRO_5043486805" description="Pectinesterase inhibitor domain-containing protein" evidence="4">
    <location>
        <begin position="25"/>
        <end position="186"/>
    </location>
</feature>
<dbReference type="PANTHER" id="PTHR36710:SF18">
    <property type="entry name" value="PECTINESTERASE INHIBITOR 5-RELATED"/>
    <property type="match status" value="1"/>
</dbReference>
<gene>
    <name evidence="6" type="ORF">Sradi_1725800</name>
</gene>
<keyword evidence="1 4" id="KW-0732">Signal</keyword>
<evidence type="ECO:0000256" key="4">
    <source>
        <dbReference type="SAM" id="SignalP"/>
    </source>
</evidence>
<reference evidence="6" key="1">
    <citation type="submission" date="2020-06" db="EMBL/GenBank/DDBJ databases">
        <authorList>
            <person name="Li T."/>
            <person name="Hu X."/>
            <person name="Zhang T."/>
            <person name="Song X."/>
            <person name="Zhang H."/>
            <person name="Dai N."/>
            <person name="Sheng W."/>
            <person name="Hou X."/>
            <person name="Wei L."/>
        </authorList>
    </citation>
    <scope>NUCLEOTIDE SEQUENCE</scope>
    <source>
        <strain evidence="6">G02</strain>
        <tissue evidence="6">Leaf</tissue>
    </source>
</reference>
<proteinExistence type="inferred from homology"/>
<sequence>MNDDLFFFCFAALLLLLPLQQSNAAADDLVHQWCRRTSDNDVCTSIIEADPRDNLKHSPNGFCEILRDRGLADAAATKAKISDALKNTTQLYAVQCLQDCSDFYDRTIYILNYVNFNVLNHHNYFWLNVDIAGAYDAVSDCESGFTERPGTLPSPITQENLRMMKIIDTILSIINLKECNKEEFCG</sequence>
<dbReference type="SUPFAM" id="SSF101148">
    <property type="entry name" value="Plant invertase/pectin methylesterase inhibitor"/>
    <property type="match status" value="1"/>
</dbReference>
<dbReference type="AlphaFoldDB" id="A0AAW2TTY6"/>
<evidence type="ECO:0000313" key="6">
    <source>
        <dbReference type="EMBL" id="KAL0407914.1"/>
    </source>
</evidence>
<evidence type="ECO:0000256" key="1">
    <source>
        <dbReference type="ARBA" id="ARBA00022729"/>
    </source>
</evidence>
<evidence type="ECO:0000256" key="2">
    <source>
        <dbReference type="ARBA" id="ARBA00023157"/>
    </source>
</evidence>
<dbReference type="GO" id="GO:0004857">
    <property type="term" value="F:enzyme inhibitor activity"/>
    <property type="evidence" value="ECO:0007669"/>
    <property type="project" value="InterPro"/>
</dbReference>
<dbReference type="PANTHER" id="PTHR36710">
    <property type="entry name" value="PECTINESTERASE INHIBITOR-LIKE"/>
    <property type="match status" value="1"/>
</dbReference>
<dbReference type="EMBL" id="JACGWJ010000007">
    <property type="protein sequence ID" value="KAL0407914.1"/>
    <property type="molecule type" value="Genomic_DNA"/>
</dbReference>
<dbReference type="InterPro" id="IPR035513">
    <property type="entry name" value="Invertase/methylesterase_inhib"/>
</dbReference>
<evidence type="ECO:0000259" key="5">
    <source>
        <dbReference type="SMART" id="SM00856"/>
    </source>
</evidence>
<comment type="caution">
    <text evidence="6">The sequence shown here is derived from an EMBL/GenBank/DDBJ whole genome shotgun (WGS) entry which is preliminary data.</text>
</comment>
<evidence type="ECO:0000256" key="3">
    <source>
        <dbReference type="ARBA" id="ARBA00038471"/>
    </source>
</evidence>
<name>A0AAW2TTY6_SESRA</name>
<dbReference type="InterPro" id="IPR006501">
    <property type="entry name" value="Pectinesterase_inhib_dom"/>
</dbReference>
<reference evidence="6" key="2">
    <citation type="journal article" date="2024" name="Plant">
        <title>Genomic evolution and insights into agronomic trait innovations of Sesamum species.</title>
        <authorList>
            <person name="Miao H."/>
            <person name="Wang L."/>
            <person name="Qu L."/>
            <person name="Liu H."/>
            <person name="Sun Y."/>
            <person name="Le M."/>
            <person name="Wang Q."/>
            <person name="Wei S."/>
            <person name="Zheng Y."/>
            <person name="Lin W."/>
            <person name="Duan Y."/>
            <person name="Cao H."/>
            <person name="Xiong S."/>
            <person name="Wang X."/>
            <person name="Wei L."/>
            <person name="Li C."/>
            <person name="Ma Q."/>
            <person name="Ju M."/>
            <person name="Zhao R."/>
            <person name="Li G."/>
            <person name="Mu C."/>
            <person name="Tian Q."/>
            <person name="Mei H."/>
            <person name="Zhang T."/>
            <person name="Gao T."/>
            <person name="Zhang H."/>
        </authorList>
    </citation>
    <scope>NUCLEOTIDE SEQUENCE</scope>
    <source>
        <strain evidence="6">G02</strain>
    </source>
</reference>
<dbReference type="CDD" id="cd14859">
    <property type="entry name" value="PMEI_like"/>
    <property type="match status" value="1"/>
</dbReference>
<dbReference type="SMART" id="SM00856">
    <property type="entry name" value="PMEI"/>
    <property type="match status" value="1"/>
</dbReference>